<dbReference type="Proteomes" id="UP000599523">
    <property type="component" value="Unassembled WGS sequence"/>
</dbReference>
<accession>A0A972FDU6</accession>
<comment type="similarity">
    <text evidence="1">Belongs to the leucine-binding protein family.</text>
</comment>
<comment type="caution">
    <text evidence="6">The sequence shown here is derived from an EMBL/GenBank/DDBJ whole genome shotgun (WGS) entry which is preliminary data.</text>
</comment>
<dbReference type="Pfam" id="PF13458">
    <property type="entry name" value="Peripla_BP_6"/>
    <property type="match status" value="1"/>
</dbReference>
<evidence type="ECO:0000256" key="3">
    <source>
        <dbReference type="ARBA" id="ARBA00022729"/>
    </source>
</evidence>
<reference evidence="6" key="1">
    <citation type="submission" date="2019-12" db="EMBL/GenBank/DDBJ databases">
        <title>Comparative genomics gives insights into the taxonomy of the Azoarcus-Aromatoleum group and reveals separate origins of nif in the plant-associated Azoarcus and non-plant-associated Aromatoleum sub-groups.</title>
        <authorList>
            <person name="Lafos M."/>
            <person name="Maluk M."/>
            <person name="Batista M."/>
            <person name="Junghare M."/>
            <person name="Carmona M."/>
            <person name="Faoro H."/>
            <person name="Cruz L.M."/>
            <person name="Battistoni F."/>
            <person name="De Souza E."/>
            <person name="Pedrosa F."/>
            <person name="Chen W.-M."/>
            <person name="Poole P.S."/>
            <person name="Dixon R.A."/>
            <person name="James E.K."/>
        </authorList>
    </citation>
    <scope>NUCLEOTIDE SEQUENCE</scope>
    <source>
        <strain evidence="6">NSC3</strain>
    </source>
</reference>
<keyword evidence="3" id="KW-0732">Signal</keyword>
<evidence type="ECO:0000256" key="1">
    <source>
        <dbReference type="ARBA" id="ARBA00010062"/>
    </source>
</evidence>
<keyword evidence="4" id="KW-0029">Amino-acid transport</keyword>
<dbReference type="CDD" id="cd19978">
    <property type="entry name" value="PBP1_ABC_ligand_binding-like"/>
    <property type="match status" value="1"/>
</dbReference>
<dbReference type="InterPro" id="IPR000709">
    <property type="entry name" value="Leu_Ile_Val-bd"/>
</dbReference>
<keyword evidence="7" id="KW-1185">Reference proteome</keyword>
<dbReference type="InterPro" id="IPR028082">
    <property type="entry name" value="Peripla_BP_I"/>
</dbReference>
<dbReference type="PANTHER" id="PTHR47235">
    <property type="entry name" value="BLR6548 PROTEIN"/>
    <property type="match status" value="1"/>
</dbReference>
<dbReference type="PRINTS" id="PR00337">
    <property type="entry name" value="LEUILEVALBP"/>
</dbReference>
<proteinExistence type="inferred from homology"/>
<evidence type="ECO:0000313" key="6">
    <source>
        <dbReference type="EMBL" id="NMG03482.1"/>
    </source>
</evidence>
<dbReference type="GO" id="GO:0006865">
    <property type="term" value="P:amino acid transport"/>
    <property type="evidence" value="ECO:0007669"/>
    <property type="project" value="UniProtKB-KW"/>
</dbReference>
<evidence type="ECO:0000256" key="2">
    <source>
        <dbReference type="ARBA" id="ARBA00022448"/>
    </source>
</evidence>
<evidence type="ECO:0000256" key="4">
    <source>
        <dbReference type="ARBA" id="ARBA00022970"/>
    </source>
</evidence>
<keyword evidence="2" id="KW-0813">Transport</keyword>
<dbReference type="SUPFAM" id="SSF53822">
    <property type="entry name" value="Periplasmic binding protein-like I"/>
    <property type="match status" value="1"/>
</dbReference>
<dbReference type="RefSeq" id="WP_168988208.1">
    <property type="nucleotide sequence ID" value="NZ_CAWPHM010000284.1"/>
</dbReference>
<dbReference type="PANTHER" id="PTHR47235:SF1">
    <property type="entry name" value="BLR6548 PROTEIN"/>
    <property type="match status" value="1"/>
</dbReference>
<evidence type="ECO:0000313" key="7">
    <source>
        <dbReference type="Proteomes" id="UP000599523"/>
    </source>
</evidence>
<name>A0A972FDU6_9RHOO</name>
<organism evidence="6 7">
    <name type="scientific">Azoarcus taiwanensis</name>
    <dbReference type="NCBI Taxonomy" id="666964"/>
    <lineage>
        <taxon>Bacteria</taxon>
        <taxon>Pseudomonadati</taxon>
        <taxon>Pseudomonadota</taxon>
        <taxon>Betaproteobacteria</taxon>
        <taxon>Rhodocyclales</taxon>
        <taxon>Zoogloeaceae</taxon>
        <taxon>Azoarcus</taxon>
    </lineage>
</organism>
<gene>
    <name evidence="6" type="ORF">GPA21_10935</name>
</gene>
<dbReference type="EMBL" id="WTVM01000058">
    <property type="protein sequence ID" value="NMG03482.1"/>
    <property type="molecule type" value="Genomic_DNA"/>
</dbReference>
<dbReference type="Gene3D" id="3.40.50.2300">
    <property type="match status" value="2"/>
</dbReference>
<protein>
    <submittedName>
        <fullName evidence="6">ABC transporter substrate-binding protein</fullName>
    </submittedName>
</protein>
<dbReference type="InterPro" id="IPR028081">
    <property type="entry name" value="Leu-bd"/>
</dbReference>
<feature type="domain" description="Leucine-binding protein" evidence="5">
    <location>
        <begin position="34"/>
        <end position="365"/>
    </location>
</feature>
<sequence length="381" mass="41061">MVGRRELLRAVVALVGLVFGVAAIAQTPGVTASSIRIGQSAALSGAAAELGTEMRQGIEAYFATVNAAGGVNGRRLELVSLDDGYEPDRAAQNTRTLIEDEQVFALLGYVGTPTSEASLPIFTEARVPFVGAFTGAELLRDPFNRYIFNVRASYYQETGRIVDHLVAAGTTRIAVFHQNDSYGRAGLEGVRRAMERHGLEIHAVATVERNSTDVAEATRILTAAEPVAIIQISAYASCAALIKAMQDLRVPPQFFNVSFVGSRPLAEALGDVGRGVIVSQVVPFPFSGVSPLVRTYREAMERQGTTNLSFTSMEGFLAAMVTVEGLRRSGEDLTREGFVRAMETIRGHDFGGFVVTFTDGNHNGSDFVDLTMISRDGRFIR</sequence>
<dbReference type="AlphaFoldDB" id="A0A972FDU6"/>
<evidence type="ECO:0000259" key="5">
    <source>
        <dbReference type="Pfam" id="PF13458"/>
    </source>
</evidence>